<gene>
    <name evidence="1" type="ORF">AK812_SmicGene46127</name>
</gene>
<proteinExistence type="predicted"/>
<protein>
    <submittedName>
        <fullName evidence="1">Uncharacterized protein</fullName>
    </submittedName>
</protein>
<name>A0A1Q9BUM2_SYMMI</name>
<keyword evidence="2" id="KW-1185">Reference proteome</keyword>
<dbReference type="OrthoDB" id="475400at2759"/>
<reference evidence="1 2" key="1">
    <citation type="submission" date="2016-02" db="EMBL/GenBank/DDBJ databases">
        <title>Genome analysis of coral dinoflagellate symbionts highlights evolutionary adaptations to a symbiotic lifestyle.</title>
        <authorList>
            <person name="Aranda M."/>
            <person name="Li Y."/>
            <person name="Liew Y.J."/>
            <person name="Baumgarten S."/>
            <person name="Simakov O."/>
            <person name="Wilson M."/>
            <person name="Piel J."/>
            <person name="Ashoor H."/>
            <person name="Bougouffa S."/>
            <person name="Bajic V.B."/>
            <person name="Ryu T."/>
            <person name="Ravasi T."/>
            <person name="Bayer T."/>
            <person name="Micklem G."/>
            <person name="Kim H."/>
            <person name="Bhak J."/>
            <person name="Lajeunesse T.C."/>
            <person name="Voolstra C.R."/>
        </authorList>
    </citation>
    <scope>NUCLEOTIDE SEQUENCE [LARGE SCALE GENOMIC DNA]</scope>
    <source>
        <strain evidence="1 2">CCMP2467</strain>
    </source>
</reference>
<accession>A0A1Q9BUM2</accession>
<organism evidence="1 2">
    <name type="scientific">Symbiodinium microadriaticum</name>
    <name type="common">Dinoflagellate</name>
    <name type="synonym">Zooxanthella microadriatica</name>
    <dbReference type="NCBI Taxonomy" id="2951"/>
    <lineage>
        <taxon>Eukaryota</taxon>
        <taxon>Sar</taxon>
        <taxon>Alveolata</taxon>
        <taxon>Dinophyceae</taxon>
        <taxon>Suessiales</taxon>
        <taxon>Symbiodiniaceae</taxon>
        <taxon>Symbiodinium</taxon>
    </lineage>
</organism>
<dbReference type="AlphaFoldDB" id="A0A1Q9BUM2"/>
<sequence>EPDLVAVRRMEALLAWQVNLGPKSAAAELGVLPLLEPMLHELTECLQGGDLFGCI</sequence>
<feature type="non-terminal residue" evidence="1">
    <location>
        <position position="1"/>
    </location>
</feature>
<dbReference type="Proteomes" id="UP000186817">
    <property type="component" value="Unassembled WGS sequence"/>
</dbReference>
<feature type="non-terminal residue" evidence="1">
    <location>
        <position position="55"/>
    </location>
</feature>
<dbReference type="EMBL" id="LSRX01003855">
    <property type="protein sequence ID" value="OLP74356.1"/>
    <property type="molecule type" value="Genomic_DNA"/>
</dbReference>
<evidence type="ECO:0000313" key="1">
    <source>
        <dbReference type="EMBL" id="OLP74356.1"/>
    </source>
</evidence>
<evidence type="ECO:0000313" key="2">
    <source>
        <dbReference type="Proteomes" id="UP000186817"/>
    </source>
</evidence>
<comment type="caution">
    <text evidence="1">The sequence shown here is derived from an EMBL/GenBank/DDBJ whole genome shotgun (WGS) entry which is preliminary data.</text>
</comment>